<feature type="transmembrane region" description="Helical" evidence="1">
    <location>
        <begin position="368"/>
        <end position="389"/>
    </location>
</feature>
<feature type="transmembrane region" description="Helical" evidence="1">
    <location>
        <begin position="40"/>
        <end position="61"/>
    </location>
</feature>
<keyword evidence="1" id="KW-0472">Membrane</keyword>
<feature type="transmembrane region" description="Helical" evidence="1">
    <location>
        <begin position="67"/>
        <end position="86"/>
    </location>
</feature>
<evidence type="ECO:0000313" key="5">
    <source>
        <dbReference type="Proteomes" id="UP000278351"/>
    </source>
</evidence>
<feature type="transmembrane region" description="Helical" evidence="1">
    <location>
        <begin position="93"/>
        <end position="113"/>
    </location>
</feature>
<feature type="transmembrane region" description="Helical" evidence="1">
    <location>
        <begin position="208"/>
        <end position="228"/>
    </location>
</feature>
<gene>
    <name evidence="4" type="ORF">EGT74_17925</name>
</gene>
<protein>
    <submittedName>
        <fullName evidence="4">MgtC/SapB family protein</fullName>
    </submittedName>
</protein>
<dbReference type="PANTHER" id="PTHR39084">
    <property type="entry name" value="MEMBRANE PROTEIN-RELATED"/>
    <property type="match status" value="1"/>
</dbReference>
<sequence length="424" mass="46007">MYEYLNGILGPFLLGILVSAGIGLILGLEREFDTTTGNEHFAGLRTFALCTLLGYIVAYLSISHQPWIFALSLPGIFILLTFFHFAKTKKDNLGIGTELALLIAYCLGGLVALHFIREALAAAVITITVLSLRQQFRKIVSRITQEELYAFVKFIILSLLILPFLPDKDFGPGGVINPQTIGLVVVITSSLSFVGYFLIKFGHPEKGILLTAFLGGTFSSTAVTWLFSSKSRESPALSDSYAAGIILAGCVMFMRVLLVTYLFNSNIFMVLLIPCLLLTSVGLLWVFFITRKVRQKTVSPPLQLGNPVNILNAMFFGALFTGISLLVFYADKFFGTSGLYVSGILSGISDVDAISISMARYAREAEQLPVAVIVIVLAMISNTVVKAAIAITKGAAAIRKTVAFAFGSMVLAGLVYVLTAYWLL</sequence>
<dbReference type="InterPro" id="IPR025105">
    <property type="entry name" value="DUF4010"/>
</dbReference>
<dbReference type="OrthoDB" id="9811198at2"/>
<feature type="transmembrane region" description="Helical" evidence="1">
    <location>
        <begin position="310"/>
        <end position="330"/>
    </location>
</feature>
<feature type="transmembrane region" description="Helical" evidence="1">
    <location>
        <begin position="148"/>
        <end position="165"/>
    </location>
</feature>
<dbReference type="AlphaFoldDB" id="A0A3N4PXT1"/>
<dbReference type="Pfam" id="PF13194">
    <property type="entry name" value="DUF4010"/>
    <property type="match status" value="1"/>
</dbReference>
<dbReference type="InterPro" id="IPR049177">
    <property type="entry name" value="MgtC_SapB_SrpB_YhiD_N"/>
</dbReference>
<keyword evidence="1" id="KW-0812">Transmembrane</keyword>
<evidence type="ECO:0000256" key="1">
    <source>
        <dbReference type="SAM" id="Phobius"/>
    </source>
</evidence>
<keyword evidence="5" id="KW-1185">Reference proteome</keyword>
<feature type="transmembrane region" description="Helical" evidence="1">
    <location>
        <begin position="6"/>
        <end position="28"/>
    </location>
</feature>
<reference evidence="4 5" key="1">
    <citation type="submission" date="2018-11" db="EMBL/GenBank/DDBJ databases">
        <title>Chitinophaga lutea sp.nov., isolate from arsenic contaminated soil.</title>
        <authorList>
            <person name="Zong Y."/>
        </authorList>
    </citation>
    <scope>NUCLEOTIDE SEQUENCE [LARGE SCALE GENOMIC DNA]</scope>
    <source>
        <strain evidence="4 5">ZY74</strain>
    </source>
</reference>
<evidence type="ECO:0000259" key="2">
    <source>
        <dbReference type="Pfam" id="PF02308"/>
    </source>
</evidence>
<keyword evidence="1" id="KW-1133">Transmembrane helix</keyword>
<feature type="transmembrane region" description="Helical" evidence="1">
    <location>
        <begin position="339"/>
        <end position="362"/>
    </location>
</feature>
<dbReference type="PANTHER" id="PTHR39084:SF1">
    <property type="entry name" value="DUF4010 DOMAIN-CONTAINING PROTEIN"/>
    <property type="match status" value="1"/>
</dbReference>
<feature type="transmembrane region" description="Helical" evidence="1">
    <location>
        <begin position="240"/>
        <end position="263"/>
    </location>
</feature>
<feature type="transmembrane region" description="Helical" evidence="1">
    <location>
        <begin position="401"/>
        <end position="423"/>
    </location>
</feature>
<evidence type="ECO:0000313" key="4">
    <source>
        <dbReference type="EMBL" id="RPE08897.1"/>
    </source>
</evidence>
<dbReference type="Pfam" id="PF02308">
    <property type="entry name" value="MgtC"/>
    <property type="match status" value="1"/>
</dbReference>
<comment type="caution">
    <text evidence="4">The sequence shown here is derived from an EMBL/GenBank/DDBJ whole genome shotgun (WGS) entry which is preliminary data.</text>
</comment>
<dbReference type="EMBL" id="RPDH01000002">
    <property type="protein sequence ID" value="RPE08897.1"/>
    <property type="molecule type" value="Genomic_DNA"/>
</dbReference>
<organism evidence="4 5">
    <name type="scientific">Chitinophaga lutea</name>
    <dbReference type="NCBI Taxonomy" id="2488634"/>
    <lineage>
        <taxon>Bacteria</taxon>
        <taxon>Pseudomonadati</taxon>
        <taxon>Bacteroidota</taxon>
        <taxon>Chitinophagia</taxon>
        <taxon>Chitinophagales</taxon>
        <taxon>Chitinophagaceae</taxon>
        <taxon>Chitinophaga</taxon>
    </lineage>
</organism>
<dbReference type="Proteomes" id="UP000278351">
    <property type="component" value="Unassembled WGS sequence"/>
</dbReference>
<proteinExistence type="predicted"/>
<feature type="domain" description="DUF4010" evidence="3">
    <location>
        <begin position="186"/>
        <end position="392"/>
    </location>
</feature>
<name>A0A3N4PXT1_9BACT</name>
<feature type="domain" description="MgtC/SapB/SrpB/YhiD N-terminal" evidence="2">
    <location>
        <begin position="16"/>
        <end position="138"/>
    </location>
</feature>
<accession>A0A3N4PXT1</accession>
<feature type="transmembrane region" description="Helical" evidence="1">
    <location>
        <begin position="270"/>
        <end position="290"/>
    </location>
</feature>
<dbReference type="RefSeq" id="WP_123847897.1">
    <property type="nucleotide sequence ID" value="NZ_RPDH01000002.1"/>
</dbReference>
<evidence type="ECO:0000259" key="3">
    <source>
        <dbReference type="Pfam" id="PF13194"/>
    </source>
</evidence>
<feature type="transmembrane region" description="Helical" evidence="1">
    <location>
        <begin position="119"/>
        <end position="136"/>
    </location>
</feature>
<feature type="transmembrane region" description="Helical" evidence="1">
    <location>
        <begin position="180"/>
        <end position="199"/>
    </location>
</feature>